<accession>A0AAW2RCI3</accession>
<comment type="caution">
    <text evidence="2">The sequence shown here is derived from an EMBL/GenBank/DDBJ whole genome shotgun (WGS) entry which is preliminary data.</text>
</comment>
<evidence type="ECO:0000256" key="1">
    <source>
        <dbReference type="SAM" id="MobiDB-lite"/>
    </source>
</evidence>
<dbReference type="AlphaFoldDB" id="A0AAW2RCI3"/>
<evidence type="ECO:0000313" key="2">
    <source>
        <dbReference type="EMBL" id="KAL0377872.1"/>
    </source>
</evidence>
<gene>
    <name evidence="2" type="ORF">Sradi_3092700</name>
</gene>
<name>A0AAW2RCI3_SESRA</name>
<dbReference type="PANTHER" id="PTHR33922">
    <property type="entry name" value="OS01G0888066 PROTEIN-RELATED"/>
    <property type="match status" value="1"/>
</dbReference>
<feature type="compositionally biased region" description="Acidic residues" evidence="1">
    <location>
        <begin position="13"/>
        <end position="22"/>
    </location>
</feature>
<sequence>MENKCSVDNDVQLLEDEDDEEALSLSDLPLIRKEREDEEEEEEENVRPREIGIQEDFDFCSLSKESEMCAADEVFFQGQILPLRHSVSSETGLLQYCDGRRRPISRSESMDHCCSGGLISSRSSSISSHQSSSSGSSASTAGPKYKPGLPPRIQFHSHPSPSPRIVSNRHGTINTNYRNFGKKSSAWNIFRLGLVTAPPEIGFQDFKTRCPTNNSNNCKKFGSRNSTSSNGSSISSGNSGNKIKNKPRSLLGGCKCSVDAVDTVPSRVVIIKRNASDSDENVEEMKSAKLTKKQAAKKQLSHHRTFEWLKQLSLEGAGDEA</sequence>
<protein>
    <submittedName>
        <fullName evidence="2">Uncharacterized protein</fullName>
    </submittedName>
</protein>
<feature type="region of interest" description="Disordered" evidence="1">
    <location>
        <begin position="121"/>
        <end position="170"/>
    </location>
</feature>
<reference evidence="2" key="2">
    <citation type="journal article" date="2024" name="Plant">
        <title>Genomic evolution and insights into agronomic trait innovations of Sesamum species.</title>
        <authorList>
            <person name="Miao H."/>
            <person name="Wang L."/>
            <person name="Qu L."/>
            <person name="Liu H."/>
            <person name="Sun Y."/>
            <person name="Le M."/>
            <person name="Wang Q."/>
            <person name="Wei S."/>
            <person name="Zheng Y."/>
            <person name="Lin W."/>
            <person name="Duan Y."/>
            <person name="Cao H."/>
            <person name="Xiong S."/>
            <person name="Wang X."/>
            <person name="Wei L."/>
            <person name="Li C."/>
            <person name="Ma Q."/>
            <person name="Ju M."/>
            <person name="Zhao R."/>
            <person name="Li G."/>
            <person name="Mu C."/>
            <person name="Tian Q."/>
            <person name="Mei H."/>
            <person name="Zhang T."/>
            <person name="Gao T."/>
            <person name="Zhang H."/>
        </authorList>
    </citation>
    <scope>NUCLEOTIDE SEQUENCE</scope>
    <source>
        <strain evidence="2">G02</strain>
    </source>
</reference>
<organism evidence="2">
    <name type="scientific">Sesamum radiatum</name>
    <name type="common">Black benniseed</name>
    <dbReference type="NCBI Taxonomy" id="300843"/>
    <lineage>
        <taxon>Eukaryota</taxon>
        <taxon>Viridiplantae</taxon>
        <taxon>Streptophyta</taxon>
        <taxon>Embryophyta</taxon>
        <taxon>Tracheophyta</taxon>
        <taxon>Spermatophyta</taxon>
        <taxon>Magnoliopsida</taxon>
        <taxon>eudicotyledons</taxon>
        <taxon>Gunneridae</taxon>
        <taxon>Pentapetalae</taxon>
        <taxon>asterids</taxon>
        <taxon>lamiids</taxon>
        <taxon>Lamiales</taxon>
        <taxon>Pedaliaceae</taxon>
        <taxon>Sesamum</taxon>
    </lineage>
</organism>
<feature type="compositionally biased region" description="Low complexity" evidence="1">
    <location>
        <begin position="121"/>
        <end position="139"/>
    </location>
</feature>
<feature type="compositionally biased region" description="Low complexity" evidence="1">
    <location>
        <begin position="223"/>
        <end position="241"/>
    </location>
</feature>
<feature type="region of interest" description="Disordered" evidence="1">
    <location>
        <begin position="1"/>
        <end position="50"/>
    </location>
</feature>
<reference evidence="2" key="1">
    <citation type="submission" date="2020-06" db="EMBL/GenBank/DDBJ databases">
        <authorList>
            <person name="Li T."/>
            <person name="Hu X."/>
            <person name="Zhang T."/>
            <person name="Song X."/>
            <person name="Zhang H."/>
            <person name="Dai N."/>
            <person name="Sheng W."/>
            <person name="Hou X."/>
            <person name="Wei L."/>
        </authorList>
    </citation>
    <scope>NUCLEOTIDE SEQUENCE</scope>
    <source>
        <strain evidence="2">G02</strain>
        <tissue evidence="2">Leaf</tissue>
    </source>
</reference>
<feature type="region of interest" description="Disordered" evidence="1">
    <location>
        <begin position="214"/>
        <end position="244"/>
    </location>
</feature>
<dbReference type="EMBL" id="JACGWJ010000013">
    <property type="protein sequence ID" value="KAL0377872.1"/>
    <property type="molecule type" value="Genomic_DNA"/>
</dbReference>
<dbReference type="PANTHER" id="PTHR33922:SF2">
    <property type="entry name" value="OS07G0589600 PROTEIN"/>
    <property type="match status" value="1"/>
</dbReference>
<proteinExistence type="predicted"/>